<evidence type="ECO:0000313" key="1">
    <source>
        <dbReference type="EMBL" id="GBE88635.1"/>
    </source>
</evidence>
<accession>A0A401H2H4</accession>
<dbReference type="EMBL" id="BFAD01000014">
    <property type="protein sequence ID" value="GBE88635.1"/>
    <property type="molecule type" value="Genomic_DNA"/>
</dbReference>
<comment type="caution">
    <text evidence="1">The sequence shown here is derived from an EMBL/GenBank/DDBJ whole genome shotgun (WGS) entry which is preliminary data.</text>
</comment>
<dbReference type="AlphaFoldDB" id="A0A401H2H4"/>
<organism evidence="1 2">
    <name type="scientific">Sparassis crispa</name>
    <dbReference type="NCBI Taxonomy" id="139825"/>
    <lineage>
        <taxon>Eukaryota</taxon>
        <taxon>Fungi</taxon>
        <taxon>Dikarya</taxon>
        <taxon>Basidiomycota</taxon>
        <taxon>Agaricomycotina</taxon>
        <taxon>Agaricomycetes</taxon>
        <taxon>Polyporales</taxon>
        <taxon>Sparassidaceae</taxon>
        <taxon>Sparassis</taxon>
    </lineage>
</organism>
<dbReference type="RefSeq" id="XP_027619548.1">
    <property type="nucleotide sequence ID" value="XM_027763747.1"/>
</dbReference>
<name>A0A401H2H4_9APHY</name>
<gene>
    <name evidence="1" type="ORF">SCP_1400400</name>
</gene>
<dbReference type="InParanoid" id="A0A401H2H4"/>
<dbReference type="GeneID" id="38785552"/>
<reference evidence="1 2" key="1">
    <citation type="journal article" date="2018" name="Sci. Rep.">
        <title>Genome sequence of the cauliflower mushroom Sparassis crispa (Hanabiratake) and its association with beneficial usage.</title>
        <authorList>
            <person name="Kiyama R."/>
            <person name="Furutani Y."/>
            <person name="Kawaguchi K."/>
            <person name="Nakanishi T."/>
        </authorList>
    </citation>
    <scope>NUCLEOTIDE SEQUENCE [LARGE SCALE GENOMIC DNA]</scope>
</reference>
<proteinExistence type="predicted"/>
<evidence type="ECO:0000313" key="2">
    <source>
        <dbReference type="Proteomes" id="UP000287166"/>
    </source>
</evidence>
<keyword evidence="2" id="KW-1185">Reference proteome</keyword>
<dbReference type="Proteomes" id="UP000287166">
    <property type="component" value="Unassembled WGS sequence"/>
</dbReference>
<sequence>MGINLEALDILVTVHGIGHDMDIGAAPFRQGLPRFQIAYGINTLFVLFFFSSDNSLLAV</sequence>
<protein>
    <submittedName>
        <fullName evidence="1">Uncharacterized protein</fullName>
    </submittedName>
</protein>